<evidence type="ECO:0000313" key="2">
    <source>
        <dbReference type="EMBL" id="CAE8603415.1"/>
    </source>
</evidence>
<gene>
    <name evidence="2" type="ORF">PGLA1383_LOCUS21625</name>
</gene>
<accession>A0A813EWJ9</accession>
<feature type="chain" id="PRO_5033045701" evidence="1">
    <location>
        <begin position="24"/>
        <end position="615"/>
    </location>
</feature>
<organism evidence="2 3">
    <name type="scientific">Polarella glacialis</name>
    <name type="common">Dinoflagellate</name>
    <dbReference type="NCBI Taxonomy" id="89957"/>
    <lineage>
        <taxon>Eukaryota</taxon>
        <taxon>Sar</taxon>
        <taxon>Alveolata</taxon>
        <taxon>Dinophyceae</taxon>
        <taxon>Suessiales</taxon>
        <taxon>Suessiaceae</taxon>
        <taxon>Polarella</taxon>
    </lineage>
</organism>
<dbReference type="EMBL" id="CAJNNV010015372">
    <property type="protein sequence ID" value="CAE8603415.1"/>
    <property type="molecule type" value="Genomic_DNA"/>
</dbReference>
<keyword evidence="1" id="KW-0732">Signal</keyword>
<feature type="signal peptide" evidence="1">
    <location>
        <begin position="1"/>
        <end position="23"/>
    </location>
</feature>
<evidence type="ECO:0000256" key="1">
    <source>
        <dbReference type="SAM" id="SignalP"/>
    </source>
</evidence>
<dbReference type="Proteomes" id="UP000654075">
    <property type="component" value="Unassembled WGS sequence"/>
</dbReference>
<name>A0A813EWJ9_POLGL</name>
<evidence type="ECO:0000313" key="3">
    <source>
        <dbReference type="Proteomes" id="UP000654075"/>
    </source>
</evidence>
<keyword evidence="3" id="KW-1185">Reference proteome</keyword>
<reference evidence="2" key="1">
    <citation type="submission" date="2021-02" db="EMBL/GenBank/DDBJ databases">
        <authorList>
            <person name="Dougan E. K."/>
            <person name="Rhodes N."/>
            <person name="Thang M."/>
            <person name="Chan C."/>
        </authorList>
    </citation>
    <scope>NUCLEOTIDE SEQUENCE</scope>
</reference>
<proteinExistence type="predicted"/>
<dbReference type="AlphaFoldDB" id="A0A813EWJ9"/>
<sequence>MNLRHWRLQVLVLTAGCFGSFEASSTPAALGWRVAARKTPQNQAWIVNKLRFNTAGGILRIEGPEGCTPIDSGSVSDQFFGGIPGYGPGEIFLNASDSTPGKGWWDGRSKGSLFFVGLQCLTPVIVHSVQIKQGLFGRLSVVHWSAQLSVQAFVADNWTTLFEAQVPPESVWAADVVTVFNDLSISPEAMCAEACKTYGFCCNDPWVGSNQLISCSQACHMRASGLNMSHCSTLCARNTSSGCALSVKGHNYSFCSSCTDLTNSSRCSHGVASQEACFAGCRQHPPTVAVAALPVWQPPARLVVAGAPGTKSDEDKTLLVAVTVPVGILACIASSGLIVACLYRRRKSSDPQADSRDAAQANSLPRLRRAALPGQLFKSAERKRDLDPCWAAISVAQLGELRQLAMAALGTEYWTATMHDINRVVLQPLCERTGKCYAHAVNFEELLHITVFVSHAWLENFEQFFQSINSSFQDWTLKPNLWICATALLQSTDPTTVSLQVGAGVSPSEAPFTKALAKAEKLLIVRNATVDLYERIWCCWEFFLAYQQGMMNRPGAVVVVGPSMFGTCTKEVDITSALSSSIEDKRKILEHISKIASYQVINEKLTEIKFFNGRN</sequence>
<comment type="caution">
    <text evidence="2">The sequence shown here is derived from an EMBL/GenBank/DDBJ whole genome shotgun (WGS) entry which is preliminary data.</text>
</comment>
<protein>
    <submittedName>
        <fullName evidence="2">Uncharacterized protein</fullName>
    </submittedName>
</protein>